<dbReference type="Pfam" id="PF01872">
    <property type="entry name" value="RibD_C"/>
    <property type="match status" value="1"/>
</dbReference>
<comment type="pathway">
    <text evidence="3 12">Cofactor biosynthesis; riboflavin biosynthesis; 5-amino-6-(D-ribitylamino)uracil from GTP: step 3/4.</text>
</comment>
<dbReference type="SUPFAM" id="SSF53927">
    <property type="entry name" value="Cytidine deaminase-like"/>
    <property type="match status" value="1"/>
</dbReference>
<evidence type="ECO:0000313" key="14">
    <source>
        <dbReference type="EMBL" id="MCW1883926.1"/>
    </source>
</evidence>
<evidence type="ECO:0000256" key="4">
    <source>
        <dbReference type="ARBA" id="ARBA00005259"/>
    </source>
</evidence>
<keyword evidence="15" id="KW-1185">Reference proteome</keyword>
<name>A0ABT3FKZ8_9BACT</name>
<evidence type="ECO:0000313" key="15">
    <source>
        <dbReference type="Proteomes" id="UP001207930"/>
    </source>
</evidence>
<dbReference type="InterPro" id="IPR016192">
    <property type="entry name" value="APOBEC/CMP_deaminase_Zn-bd"/>
</dbReference>
<dbReference type="InterPro" id="IPR002125">
    <property type="entry name" value="CMP_dCMP_dom"/>
</dbReference>
<accession>A0ABT3FKZ8</accession>
<dbReference type="GO" id="GO:0008703">
    <property type="term" value="F:5-amino-6-(5-phosphoribosylamino)uracil reductase activity"/>
    <property type="evidence" value="ECO:0007669"/>
    <property type="project" value="UniProtKB-EC"/>
</dbReference>
<evidence type="ECO:0000256" key="9">
    <source>
        <dbReference type="ARBA" id="ARBA00022857"/>
    </source>
</evidence>
<evidence type="ECO:0000256" key="12">
    <source>
        <dbReference type="PIRNR" id="PIRNR006769"/>
    </source>
</evidence>
<dbReference type="PROSITE" id="PS00903">
    <property type="entry name" value="CYT_DCMP_DEAMINASES_1"/>
    <property type="match status" value="1"/>
</dbReference>
<dbReference type="Proteomes" id="UP001207930">
    <property type="component" value="Unassembled WGS sequence"/>
</dbReference>
<keyword evidence="11" id="KW-0511">Multifunctional enzyme</keyword>
<dbReference type="EMBL" id="JAPDDS010000002">
    <property type="protein sequence ID" value="MCW1883926.1"/>
    <property type="molecule type" value="Genomic_DNA"/>
</dbReference>
<comment type="cofactor">
    <cofactor evidence="12">
        <name>Zn(2+)</name>
        <dbReference type="ChEBI" id="CHEBI:29105"/>
    </cofactor>
    <text evidence="12">Binds 1 zinc ion.</text>
</comment>
<comment type="catalytic activity">
    <reaction evidence="12">
        <text>2,5-diamino-6-hydroxy-4-(5-phosphoribosylamino)-pyrimidine + H2O + H(+) = 5-amino-6-(5-phospho-D-ribosylamino)uracil + NH4(+)</text>
        <dbReference type="Rhea" id="RHEA:21868"/>
        <dbReference type="ChEBI" id="CHEBI:15377"/>
        <dbReference type="ChEBI" id="CHEBI:15378"/>
        <dbReference type="ChEBI" id="CHEBI:28938"/>
        <dbReference type="ChEBI" id="CHEBI:58453"/>
        <dbReference type="ChEBI" id="CHEBI:58614"/>
        <dbReference type="EC" id="3.5.4.26"/>
    </reaction>
</comment>
<keyword evidence="8 12" id="KW-0862">Zinc</keyword>
<keyword evidence="9 12" id="KW-0521">NADP</keyword>
<dbReference type="InterPro" id="IPR004794">
    <property type="entry name" value="Eubact_RibD"/>
</dbReference>
<comment type="pathway">
    <text evidence="2 12">Cofactor biosynthesis; riboflavin biosynthesis; 5-amino-6-(D-ribitylamino)uracil from GTP: step 2/4.</text>
</comment>
<evidence type="ECO:0000259" key="13">
    <source>
        <dbReference type="PROSITE" id="PS51747"/>
    </source>
</evidence>
<evidence type="ECO:0000256" key="8">
    <source>
        <dbReference type="ARBA" id="ARBA00022833"/>
    </source>
</evidence>
<keyword evidence="7 12" id="KW-0479">Metal-binding</keyword>
<dbReference type="CDD" id="cd01284">
    <property type="entry name" value="Riboflavin_deaminase-reductase"/>
    <property type="match status" value="1"/>
</dbReference>
<gene>
    <name evidence="14" type="primary">ribD</name>
    <name evidence="14" type="ORF">OKA04_04250</name>
</gene>
<evidence type="ECO:0000256" key="3">
    <source>
        <dbReference type="ARBA" id="ARBA00004910"/>
    </source>
</evidence>
<dbReference type="Gene3D" id="3.40.430.10">
    <property type="entry name" value="Dihydrofolate Reductase, subunit A"/>
    <property type="match status" value="2"/>
</dbReference>
<dbReference type="EC" id="3.5.4.26" evidence="12"/>
<dbReference type="RefSeq" id="WP_264499886.1">
    <property type="nucleotide sequence ID" value="NZ_JAPDDS010000002.1"/>
</dbReference>
<dbReference type="Gene3D" id="3.40.140.10">
    <property type="entry name" value="Cytidine Deaminase, domain 2"/>
    <property type="match status" value="1"/>
</dbReference>
<dbReference type="PROSITE" id="PS51747">
    <property type="entry name" value="CYT_DCMP_DEAMINASES_2"/>
    <property type="match status" value="1"/>
</dbReference>
<dbReference type="Pfam" id="PF00383">
    <property type="entry name" value="dCMP_cyt_deam_1"/>
    <property type="match status" value="1"/>
</dbReference>
<evidence type="ECO:0000256" key="10">
    <source>
        <dbReference type="ARBA" id="ARBA00023002"/>
    </source>
</evidence>
<dbReference type="PANTHER" id="PTHR38011">
    <property type="entry name" value="DIHYDROFOLATE REDUCTASE FAMILY PROTEIN (AFU_ORTHOLOGUE AFUA_8G06820)"/>
    <property type="match status" value="1"/>
</dbReference>
<keyword evidence="10 12" id="KW-0560">Oxidoreductase</keyword>
<sequence length="345" mass="37041">MQGEDVRWMQRALEEGRKGVGRTSPNPPVGSVVVKDGVELGAGWHRGAGRPHAEREAMAAVRATHGDDALEGSTVYVTLEPCSTHGRTPPCTDGLIEAGVARVVYAAEDPNPAHAGRADSLLEKNGIAVTRGVLAEEAADLIRAFTKVQLTGLPWVMLKTAMSLDGRITLPPGEGMWLTGEEARAEVQRLRAEVDAMVTSGETVRKDRPRLDLRDPDLLEGRLQPWRLVLTADPASLPMDAPLFTDAHRDRTLIDDRSHPEEALRKLVRECGVSSVMVECGGRLAASLLEAGLIDEWVAFLAPLAAGGPLPAVAGVGFPEGLSLKDASFRKFGPDVMLRARIVRA</sequence>
<proteinExistence type="inferred from homology"/>
<protein>
    <recommendedName>
        <fullName evidence="12">Riboflavin biosynthesis protein RibD</fullName>
    </recommendedName>
    <domain>
        <recommendedName>
            <fullName evidence="12">Diaminohydroxyphosphoribosylaminopyrimidine deaminase</fullName>
            <shortName evidence="12">DRAP deaminase</shortName>
            <ecNumber evidence="12">3.5.4.26</ecNumber>
        </recommendedName>
        <alternativeName>
            <fullName evidence="12">Riboflavin-specific deaminase</fullName>
        </alternativeName>
    </domain>
    <domain>
        <recommendedName>
            <fullName evidence="12">5-amino-6-(5-phosphoribosylamino)uracil reductase</fullName>
            <ecNumber evidence="12">1.1.1.193</ecNumber>
        </recommendedName>
        <alternativeName>
            <fullName evidence="12">HTP reductase</fullName>
        </alternativeName>
    </domain>
</protein>
<dbReference type="NCBIfam" id="TIGR00326">
    <property type="entry name" value="eubact_ribD"/>
    <property type="match status" value="1"/>
</dbReference>
<evidence type="ECO:0000256" key="1">
    <source>
        <dbReference type="ARBA" id="ARBA00002151"/>
    </source>
</evidence>
<dbReference type="SUPFAM" id="SSF53597">
    <property type="entry name" value="Dihydrofolate reductase-like"/>
    <property type="match status" value="1"/>
</dbReference>
<dbReference type="GO" id="GO:0008835">
    <property type="term" value="F:diaminohydroxyphosphoribosylaminopyrimidine deaminase activity"/>
    <property type="evidence" value="ECO:0007669"/>
    <property type="project" value="UniProtKB-EC"/>
</dbReference>
<evidence type="ECO:0000256" key="7">
    <source>
        <dbReference type="ARBA" id="ARBA00022723"/>
    </source>
</evidence>
<comment type="caution">
    <text evidence="14">The sequence shown here is derived from an EMBL/GenBank/DDBJ whole genome shotgun (WGS) entry which is preliminary data.</text>
</comment>
<dbReference type="InterPro" id="IPR016193">
    <property type="entry name" value="Cytidine_deaminase-like"/>
</dbReference>
<evidence type="ECO:0000256" key="5">
    <source>
        <dbReference type="ARBA" id="ARBA00007417"/>
    </source>
</evidence>
<dbReference type="PANTHER" id="PTHR38011:SF7">
    <property type="entry name" value="2,5-DIAMINO-6-RIBOSYLAMINO-4(3H)-PYRIMIDINONE 5'-PHOSPHATE REDUCTASE"/>
    <property type="match status" value="1"/>
</dbReference>
<keyword evidence="12 14" id="KW-0378">Hydrolase</keyword>
<reference evidence="14 15" key="1">
    <citation type="submission" date="2022-10" db="EMBL/GenBank/DDBJ databases">
        <title>Luteolibacter flavescens strain MCCC 1K03193, whole genome shotgun sequencing project.</title>
        <authorList>
            <person name="Zhao G."/>
            <person name="Shen L."/>
        </authorList>
    </citation>
    <scope>NUCLEOTIDE SEQUENCE [LARGE SCALE GENOMIC DNA]</scope>
    <source>
        <strain evidence="14 15">MCCC 1K03193</strain>
    </source>
</reference>
<comment type="catalytic activity">
    <reaction evidence="12">
        <text>5-amino-6-(5-phospho-D-ribitylamino)uracil + NADP(+) = 5-amino-6-(5-phospho-D-ribosylamino)uracil + NADPH + H(+)</text>
        <dbReference type="Rhea" id="RHEA:17845"/>
        <dbReference type="ChEBI" id="CHEBI:15378"/>
        <dbReference type="ChEBI" id="CHEBI:57783"/>
        <dbReference type="ChEBI" id="CHEBI:58349"/>
        <dbReference type="ChEBI" id="CHEBI:58421"/>
        <dbReference type="ChEBI" id="CHEBI:58453"/>
        <dbReference type="EC" id="1.1.1.193"/>
    </reaction>
</comment>
<organism evidence="14 15">
    <name type="scientific">Luteolibacter flavescens</name>
    <dbReference type="NCBI Taxonomy" id="1859460"/>
    <lineage>
        <taxon>Bacteria</taxon>
        <taxon>Pseudomonadati</taxon>
        <taxon>Verrucomicrobiota</taxon>
        <taxon>Verrucomicrobiia</taxon>
        <taxon>Verrucomicrobiales</taxon>
        <taxon>Verrucomicrobiaceae</taxon>
        <taxon>Luteolibacter</taxon>
    </lineage>
</organism>
<evidence type="ECO:0000256" key="2">
    <source>
        <dbReference type="ARBA" id="ARBA00004882"/>
    </source>
</evidence>
<keyword evidence="6 12" id="KW-0686">Riboflavin biosynthesis</keyword>
<evidence type="ECO:0000256" key="11">
    <source>
        <dbReference type="ARBA" id="ARBA00023268"/>
    </source>
</evidence>
<dbReference type="PIRSF" id="PIRSF006769">
    <property type="entry name" value="RibD"/>
    <property type="match status" value="1"/>
</dbReference>
<dbReference type="InterPro" id="IPR024072">
    <property type="entry name" value="DHFR-like_dom_sf"/>
</dbReference>
<dbReference type="InterPro" id="IPR050765">
    <property type="entry name" value="Riboflavin_Biosynth_HTPR"/>
</dbReference>
<dbReference type="InterPro" id="IPR002734">
    <property type="entry name" value="RibDG_C"/>
</dbReference>
<comment type="function">
    <text evidence="1 12">Converts 2,5-diamino-6-(ribosylamino)-4(3h)-pyrimidinone 5'-phosphate into 5-amino-6-(ribosylamino)-2,4(1h,3h)-pyrimidinedione 5'-phosphate.</text>
</comment>
<feature type="domain" description="CMP/dCMP-type deaminase" evidence="13">
    <location>
        <begin position="3"/>
        <end position="119"/>
    </location>
</feature>
<comment type="similarity">
    <text evidence="4 12">In the N-terminal section; belongs to the cytidine and deoxycytidylate deaminase family.</text>
</comment>
<dbReference type="EC" id="1.1.1.193" evidence="12"/>
<comment type="similarity">
    <text evidence="5 12">In the C-terminal section; belongs to the HTP reductase family.</text>
</comment>
<evidence type="ECO:0000256" key="6">
    <source>
        <dbReference type="ARBA" id="ARBA00022619"/>
    </source>
</evidence>